<sequence>MLDKDDLKQLIPYNISLPRHKRPIFTYTVIIKSVQYEFYEGAEFLTGSFKLITYGREPKLPIFGSQENSEENLLTYSLVEDLPANKAQAKKNVEKTY</sequence>
<organism evidence="1 2">
    <name type="scientific">Gigaspora margarita</name>
    <dbReference type="NCBI Taxonomy" id="4874"/>
    <lineage>
        <taxon>Eukaryota</taxon>
        <taxon>Fungi</taxon>
        <taxon>Fungi incertae sedis</taxon>
        <taxon>Mucoromycota</taxon>
        <taxon>Glomeromycotina</taxon>
        <taxon>Glomeromycetes</taxon>
        <taxon>Diversisporales</taxon>
        <taxon>Gigasporaceae</taxon>
        <taxon>Gigaspora</taxon>
    </lineage>
</organism>
<name>A0A8H3WVU9_GIGMA</name>
<dbReference type="AlphaFoldDB" id="A0A8H3WVU9"/>
<keyword evidence="2" id="KW-1185">Reference proteome</keyword>
<reference evidence="1 2" key="1">
    <citation type="journal article" date="2019" name="Environ. Microbiol.">
        <title>At the nexus of three kingdoms: the genome of the mycorrhizal fungus Gigaspora margarita provides insights into plant, endobacterial and fungal interactions.</title>
        <authorList>
            <person name="Venice F."/>
            <person name="Ghignone S."/>
            <person name="Salvioli di Fossalunga A."/>
            <person name="Amselem J."/>
            <person name="Novero M."/>
            <person name="Xianan X."/>
            <person name="Sedzielewska Toro K."/>
            <person name="Morin E."/>
            <person name="Lipzen A."/>
            <person name="Grigoriev I.V."/>
            <person name="Henrissat B."/>
            <person name="Martin F.M."/>
            <person name="Bonfante P."/>
        </authorList>
    </citation>
    <scope>NUCLEOTIDE SEQUENCE [LARGE SCALE GENOMIC DNA]</scope>
    <source>
        <strain evidence="1 2">BEG34</strain>
    </source>
</reference>
<evidence type="ECO:0000313" key="2">
    <source>
        <dbReference type="Proteomes" id="UP000439903"/>
    </source>
</evidence>
<proteinExistence type="predicted"/>
<dbReference type="Proteomes" id="UP000439903">
    <property type="component" value="Unassembled WGS sequence"/>
</dbReference>
<dbReference type="EMBL" id="WTPW01002865">
    <property type="protein sequence ID" value="KAF0361923.1"/>
    <property type="molecule type" value="Genomic_DNA"/>
</dbReference>
<protein>
    <submittedName>
        <fullName evidence="1">Uncharacterized protein</fullName>
    </submittedName>
</protein>
<comment type="caution">
    <text evidence="1">The sequence shown here is derived from an EMBL/GenBank/DDBJ whole genome shotgun (WGS) entry which is preliminary data.</text>
</comment>
<accession>A0A8H3WVU9</accession>
<evidence type="ECO:0000313" key="1">
    <source>
        <dbReference type="EMBL" id="KAF0361923.1"/>
    </source>
</evidence>
<gene>
    <name evidence="1" type="ORF">F8M41_014084</name>
</gene>
<dbReference type="OrthoDB" id="2324565at2759"/>